<accession>A0ABU6TSY9</accession>
<evidence type="ECO:0000313" key="2">
    <source>
        <dbReference type="EMBL" id="MED6151941.1"/>
    </source>
</evidence>
<dbReference type="EMBL" id="JASCZI010092142">
    <property type="protein sequence ID" value="MED6151941.1"/>
    <property type="molecule type" value="Genomic_DNA"/>
</dbReference>
<keyword evidence="3" id="KW-1185">Reference proteome</keyword>
<evidence type="ECO:0000313" key="3">
    <source>
        <dbReference type="Proteomes" id="UP001341840"/>
    </source>
</evidence>
<feature type="non-terminal residue" evidence="2">
    <location>
        <position position="1"/>
    </location>
</feature>
<dbReference type="Proteomes" id="UP001341840">
    <property type="component" value="Unassembled WGS sequence"/>
</dbReference>
<reference evidence="2 3" key="1">
    <citation type="journal article" date="2023" name="Plants (Basel)">
        <title>Bridging the Gap: Combining Genomics and Transcriptomics Approaches to Understand Stylosanthes scabra, an Orphan Legume from the Brazilian Caatinga.</title>
        <authorList>
            <person name="Ferreira-Neto J.R.C."/>
            <person name="da Silva M.D."/>
            <person name="Binneck E."/>
            <person name="de Melo N.F."/>
            <person name="da Silva R.H."/>
            <person name="de Melo A.L.T.M."/>
            <person name="Pandolfi V."/>
            <person name="Bustamante F.O."/>
            <person name="Brasileiro-Vidal A.C."/>
            <person name="Benko-Iseppon A.M."/>
        </authorList>
    </citation>
    <scope>NUCLEOTIDE SEQUENCE [LARGE SCALE GENOMIC DNA]</scope>
    <source>
        <tissue evidence="2">Leaves</tissue>
    </source>
</reference>
<proteinExistence type="predicted"/>
<organism evidence="2 3">
    <name type="scientific">Stylosanthes scabra</name>
    <dbReference type="NCBI Taxonomy" id="79078"/>
    <lineage>
        <taxon>Eukaryota</taxon>
        <taxon>Viridiplantae</taxon>
        <taxon>Streptophyta</taxon>
        <taxon>Embryophyta</taxon>
        <taxon>Tracheophyta</taxon>
        <taxon>Spermatophyta</taxon>
        <taxon>Magnoliopsida</taxon>
        <taxon>eudicotyledons</taxon>
        <taxon>Gunneridae</taxon>
        <taxon>Pentapetalae</taxon>
        <taxon>rosids</taxon>
        <taxon>fabids</taxon>
        <taxon>Fabales</taxon>
        <taxon>Fabaceae</taxon>
        <taxon>Papilionoideae</taxon>
        <taxon>50 kb inversion clade</taxon>
        <taxon>dalbergioids sensu lato</taxon>
        <taxon>Dalbergieae</taxon>
        <taxon>Pterocarpus clade</taxon>
        <taxon>Stylosanthes</taxon>
    </lineage>
</organism>
<feature type="compositionally biased region" description="Polar residues" evidence="1">
    <location>
        <begin position="43"/>
        <end position="52"/>
    </location>
</feature>
<feature type="compositionally biased region" description="Basic and acidic residues" evidence="1">
    <location>
        <begin position="53"/>
        <end position="72"/>
    </location>
</feature>
<feature type="region of interest" description="Disordered" evidence="1">
    <location>
        <begin position="1"/>
        <end position="124"/>
    </location>
</feature>
<gene>
    <name evidence="2" type="ORF">PIB30_087127</name>
</gene>
<feature type="non-terminal residue" evidence="2">
    <location>
        <position position="124"/>
    </location>
</feature>
<protein>
    <submittedName>
        <fullName evidence="2">Uncharacterized protein</fullName>
    </submittedName>
</protein>
<evidence type="ECO:0000256" key="1">
    <source>
        <dbReference type="SAM" id="MobiDB-lite"/>
    </source>
</evidence>
<comment type="caution">
    <text evidence="2">The sequence shown here is derived from an EMBL/GenBank/DDBJ whole genome shotgun (WGS) entry which is preliminary data.</text>
</comment>
<feature type="compositionally biased region" description="Basic residues" evidence="1">
    <location>
        <begin position="20"/>
        <end position="29"/>
    </location>
</feature>
<feature type="compositionally biased region" description="Low complexity" evidence="1">
    <location>
        <begin position="102"/>
        <end position="112"/>
    </location>
</feature>
<feature type="compositionally biased region" description="Basic and acidic residues" evidence="1">
    <location>
        <begin position="1"/>
        <end position="19"/>
    </location>
</feature>
<sequence>NVKEKKLGAENRRQLEKERKKQSKKKARNRGSLESKKQRAPPSITQGQPSSHDTSKSRLDHVRDMTQRDYHKGSQGLGSLPSMHQSHVWPTSRRGPKRDPPSGKTKPSSSPTVTFGPRLGVAQT</sequence>
<name>A0ABU6TSY9_9FABA</name>